<keyword evidence="1" id="KW-1133">Transmembrane helix</keyword>
<feature type="transmembrane region" description="Helical" evidence="1">
    <location>
        <begin position="289"/>
        <end position="311"/>
    </location>
</feature>
<evidence type="ECO:0000256" key="1">
    <source>
        <dbReference type="SAM" id="Phobius"/>
    </source>
</evidence>
<organism evidence="2 3">
    <name type="scientific">Ferroglobus placidus (strain DSM 10642 / AEDII12DO)</name>
    <dbReference type="NCBI Taxonomy" id="589924"/>
    <lineage>
        <taxon>Archaea</taxon>
        <taxon>Methanobacteriati</taxon>
        <taxon>Methanobacteriota</taxon>
        <taxon>Archaeoglobi</taxon>
        <taxon>Archaeoglobales</taxon>
        <taxon>Archaeoglobaceae</taxon>
        <taxon>Ferroglobus</taxon>
    </lineage>
</organism>
<name>D3S1N9_FERPA</name>
<keyword evidence="3" id="KW-1185">Reference proteome</keyword>
<accession>D3S1N9</accession>
<dbReference type="CDD" id="cd14726">
    <property type="entry name" value="TraB_PrgY-like"/>
    <property type="match status" value="1"/>
</dbReference>
<dbReference type="Proteomes" id="UP000002613">
    <property type="component" value="Chromosome"/>
</dbReference>
<dbReference type="PANTHER" id="PTHR21530:SF7">
    <property type="entry name" value="TRAB DOMAIN-CONTAINING PROTEIN"/>
    <property type="match status" value="1"/>
</dbReference>
<dbReference type="GeneID" id="8777652"/>
<keyword evidence="1" id="KW-0812">Transmembrane</keyword>
<dbReference type="NCBIfam" id="TIGR00261">
    <property type="entry name" value="traB"/>
    <property type="match status" value="1"/>
</dbReference>
<gene>
    <name evidence="2" type="ordered locus">Ferp_0159</name>
</gene>
<feature type="transmembrane region" description="Helical" evidence="1">
    <location>
        <begin position="346"/>
        <end position="369"/>
    </location>
</feature>
<dbReference type="eggNOG" id="arCOG02142">
    <property type="taxonomic scope" value="Archaea"/>
</dbReference>
<dbReference type="OrthoDB" id="185689at2157"/>
<evidence type="ECO:0000313" key="2">
    <source>
        <dbReference type="EMBL" id="ADC64346.1"/>
    </source>
</evidence>
<feature type="transmembrane region" description="Helical" evidence="1">
    <location>
        <begin position="264"/>
        <end position="283"/>
    </location>
</feature>
<dbReference type="Pfam" id="PF01963">
    <property type="entry name" value="TraB_PrgY_gumN"/>
    <property type="match status" value="1"/>
</dbReference>
<dbReference type="InterPro" id="IPR005230">
    <property type="entry name" value="TraB_bac"/>
</dbReference>
<keyword evidence="1" id="KW-0472">Membrane</keyword>
<dbReference type="STRING" id="589924.Ferp_0159"/>
<evidence type="ECO:0000313" key="3">
    <source>
        <dbReference type="Proteomes" id="UP000002613"/>
    </source>
</evidence>
<protein>
    <submittedName>
        <fullName evidence="2">TraB family protein</fullName>
    </submittedName>
</protein>
<dbReference type="PaxDb" id="589924-Ferp_0159"/>
<dbReference type="InterPro" id="IPR002816">
    <property type="entry name" value="TraB/PrgY/GumN_fam"/>
</dbReference>
<dbReference type="PANTHER" id="PTHR21530">
    <property type="entry name" value="PHEROMONE SHUTDOWN PROTEIN"/>
    <property type="match status" value="1"/>
</dbReference>
<dbReference type="RefSeq" id="WP_012964693.1">
    <property type="nucleotide sequence ID" value="NC_013849.1"/>
</dbReference>
<dbReference type="InterPro" id="IPR046345">
    <property type="entry name" value="TraB_PrgY-like"/>
</dbReference>
<reference evidence="2 3" key="2">
    <citation type="journal article" date="2011" name="Stand. Genomic Sci.">
        <title>Complete genome sequence of Ferroglobus placidus AEDII12DO.</title>
        <authorList>
            <person name="Anderson I."/>
            <person name="Risso C."/>
            <person name="Holmes D."/>
            <person name="Lucas S."/>
            <person name="Copeland A."/>
            <person name="Lapidus A."/>
            <person name="Cheng J.F."/>
            <person name="Bruce D."/>
            <person name="Goodwin L."/>
            <person name="Pitluck S."/>
            <person name="Saunders E."/>
            <person name="Brettin T."/>
            <person name="Detter J.C."/>
            <person name="Han C."/>
            <person name="Tapia R."/>
            <person name="Larimer F."/>
            <person name="Land M."/>
            <person name="Hauser L."/>
            <person name="Woyke T."/>
            <person name="Lovley D."/>
            <person name="Kyrpides N."/>
            <person name="Ivanova N."/>
        </authorList>
    </citation>
    <scope>NUCLEOTIDE SEQUENCE [LARGE SCALE GENOMIC DNA]</scope>
    <source>
        <strain evidence="3">DSM 10642 / AEDII12DO</strain>
    </source>
</reference>
<feature type="transmembrane region" description="Helical" evidence="1">
    <location>
        <begin position="235"/>
        <end position="257"/>
    </location>
</feature>
<proteinExistence type="predicted"/>
<dbReference type="KEGG" id="fpl:Ferp_0159"/>
<reference evidence="3" key="1">
    <citation type="submission" date="2010-02" db="EMBL/GenBank/DDBJ databases">
        <title>Complete sequence of Ferroglobus placidus DSM 10642.</title>
        <authorList>
            <consortium name="US DOE Joint Genome Institute"/>
            <person name="Lucas S."/>
            <person name="Copeland A."/>
            <person name="Lapidus A."/>
            <person name="Cheng J.-F."/>
            <person name="Bruce D."/>
            <person name="Goodwin L."/>
            <person name="Pitluck S."/>
            <person name="Saunders E."/>
            <person name="Brettin T."/>
            <person name="Detter J.C."/>
            <person name="Han C."/>
            <person name="Tapia R."/>
            <person name="Larimer F."/>
            <person name="Land M."/>
            <person name="Hauser L."/>
            <person name="Kyrpides N."/>
            <person name="Ivanova N."/>
            <person name="Holmes D."/>
            <person name="Lovley D."/>
            <person name="Kyrpides N."/>
            <person name="Anderson I.J."/>
            <person name="Woyke T."/>
        </authorList>
    </citation>
    <scope>NUCLEOTIDE SEQUENCE [LARGE SCALE GENOMIC DNA]</scope>
    <source>
        <strain evidence="3">DSM 10642 / AEDII12DO</strain>
    </source>
</reference>
<dbReference type="HOGENOM" id="CLU_032780_1_0_2"/>
<sequence length="399" mass="44717">MQSRVYIVGTAHVSQKSVEEVRKVIREVQPKAVAVELDEKRFRALMGEKQEINVVDVVKRGDISTFLLTVFLSFLQKKLGEEKGLTPGTEMLAAIEEAKNVGADVLLIDRDLGITMRRFLDSLSFFEKIKLFFHFVKGMFEDVDVDELIEKDLTEILVEEFRRVSPNAAKVLVDERDAFMAYNLIRAAERYEKIVAVVGAGHKKGIERYLSKPEEIPSIPELLKVKKKRFSLAKAIGFAVTALFLLIFVTIALTLGLSEAREIFVIWFLINGVLSALFTLLAGGHVFSAFVAFLVAWLTSLNPLIAAGWFAGLAEAYIRKPTADDLYELTKAESLKQLMRNKAFRVIFVAAMANVGSMIGTFLGLWIIWEKYGVNVKEVIQALILSGLNPFLISKSLTF</sequence>
<dbReference type="EMBL" id="CP001899">
    <property type="protein sequence ID" value="ADC64346.1"/>
    <property type="molecule type" value="Genomic_DNA"/>
</dbReference>
<dbReference type="AlphaFoldDB" id="D3S1N9"/>